<dbReference type="InterPro" id="IPR036852">
    <property type="entry name" value="Peptidase_S8/S53_dom_sf"/>
</dbReference>
<dbReference type="GO" id="GO:0004252">
    <property type="term" value="F:serine-type endopeptidase activity"/>
    <property type="evidence" value="ECO:0007669"/>
    <property type="project" value="UniProtKB-UniRule"/>
</dbReference>
<evidence type="ECO:0000256" key="6">
    <source>
        <dbReference type="PROSITE-ProRule" id="PRU01240"/>
    </source>
</evidence>
<evidence type="ECO:0000256" key="3">
    <source>
        <dbReference type="ARBA" id="ARBA00022729"/>
    </source>
</evidence>
<keyword evidence="4 6" id="KW-0378">Hydrolase</keyword>
<keyword evidence="5 6" id="KW-0720">Serine protease</keyword>
<dbReference type="InterPro" id="IPR015500">
    <property type="entry name" value="Peptidase_S8_subtilisin-rel"/>
</dbReference>
<dbReference type="PANTHER" id="PTHR43806">
    <property type="entry name" value="PEPTIDASE S8"/>
    <property type="match status" value="1"/>
</dbReference>
<dbReference type="PROSITE" id="PS51892">
    <property type="entry name" value="SUBTILASE"/>
    <property type="match status" value="1"/>
</dbReference>
<dbReference type="PIRSF" id="PIRSF037903">
    <property type="entry name" value="Subtilisin_rel_GFO_2223"/>
    <property type="match status" value="1"/>
</dbReference>
<evidence type="ECO:0000256" key="4">
    <source>
        <dbReference type="ARBA" id="ARBA00022801"/>
    </source>
</evidence>
<dbReference type="InterPro" id="IPR050131">
    <property type="entry name" value="Peptidase_S8_subtilisin-like"/>
</dbReference>
<reference evidence="10 11" key="1">
    <citation type="submission" date="2019-03" db="EMBL/GenBank/DDBJ databases">
        <title>Genomic Encyclopedia of Type Strains, Phase III (KMG-III): the genomes of soil and plant-associated and newly described type strains.</title>
        <authorList>
            <person name="Whitman W."/>
        </authorList>
    </citation>
    <scope>NUCLEOTIDE SEQUENCE [LARGE SCALE GENOMIC DNA]</scope>
    <source>
        <strain evidence="10 11">CECT 8301</strain>
    </source>
</reference>
<feature type="domain" description="Secretion system C-terminal sorting" evidence="9">
    <location>
        <begin position="480"/>
        <end position="542"/>
    </location>
</feature>
<feature type="active site" description="Charge relay system" evidence="6">
    <location>
        <position position="407"/>
    </location>
</feature>
<keyword evidence="11" id="KW-1185">Reference proteome</keyword>
<evidence type="ECO:0000256" key="2">
    <source>
        <dbReference type="ARBA" id="ARBA00022670"/>
    </source>
</evidence>
<evidence type="ECO:0000256" key="1">
    <source>
        <dbReference type="ARBA" id="ARBA00011073"/>
    </source>
</evidence>
<protein>
    <submittedName>
        <fullName evidence="10">Putative secreted protein (Por secretion system target)</fullName>
    </submittedName>
</protein>
<keyword evidence="3 7" id="KW-0732">Signal</keyword>
<dbReference type="RefSeq" id="WP_133966116.1">
    <property type="nucleotide sequence ID" value="NZ_SORL01000007.1"/>
</dbReference>
<dbReference type="Pfam" id="PF18962">
    <property type="entry name" value="Por_Secre_tail"/>
    <property type="match status" value="1"/>
</dbReference>
<feature type="signal peptide" evidence="7">
    <location>
        <begin position="1"/>
        <end position="19"/>
    </location>
</feature>
<evidence type="ECO:0000313" key="11">
    <source>
        <dbReference type="Proteomes" id="UP000294824"/>
    </source>
</evidence>
<comment type="caution">
    <text evidence="10">The sequence shown here is derived from an EMBL/GenBank/DDBJ whole genome shotgun (WGS) entry which is preliminary data.</text>
</comment>
<dbReference type="GO" id="GO:0006508">
    <property type="term" value="P:proteolysis"/>
    <property type="evidence" value="ECO:0007669"/>
    <property type="project" value="UniProtKB-KW"/>
</dbReference>
<feature type="chain" id="PRO_5020369654" evidence="7">
    <location>
        <begin position="20"/>
        <end position="551"/>
    </location>
</feature>
<dbReference type="Pfam" id="PF00082">
    <property type="entry name" value="Peptidase_S8"/>
    <property type="match status" value="1"/>
</dbReference>
<dbReference type="PRINTS" id="PR00723">
    <property type="entry name" value="SUBTILISIN"/>
</dbReference>
<dbReference type="CDD" id="cd07493">
    <property type="entry name" value="Peptidases_S8_9"/>
    <property type="match status" value="1"/>
</dbReference>
<dbReference type="Gene3D" id="3.40.50.200">
    <property type="entry name" value="Peptidase S8/S53 domain"/>
    <property type="match status" value="1"/>
</dbReference>
<evidence type="ECO:0000259" key="8">
    <source>
        <dbReference type="Pfam" id="PF00082"/>
    </source>
</evidence>
<dbReference type="AlphaFoldDB" id="A0A4R8MDJ5"/>
<dbReference type="SUPFAM" id="SSF52743">
    <property type="entry name" value="Subtilisin-like"/>
    <property type="match status" value="1"/>
</dbReference>
<name>A0A4R8MDJ5_9FLAO</name>
<evidence type="ECO:0000256" key="5">
    <source>
        <dbReference type="ARBA" id="ARBA00022825"/>
    </source>
</evidence>
<feature type="domain" description="Peptidase S8/S53" evidence="8">
    <location>
        <begin position="177"/>
        <end position="453"/>
    </location>
</feature>
<gene>
    <name evidence="10" type="ORF">DFQ06_0819</name>
</gene>
<comment type="similarity">
    <text evidence="1 6">Belongs to the peptidase S8 family.</text>
</comment>
<accession>A0A4R8MDJ5</accession>
<dbReference type="PROSITE" id="PS51257">
    <property type="entry name" value="PROKAR_LIPOPROTEIN"/>
    <property type="match status" value="1"/>
</dbReference>
<dbReference type="InterPro" id="IPR017317">
    <property type="entry name" value="Pept_S8_subtilisin_bacteroid-2"/>
</dbReference>
<keyword evidence="2 6" id="KW-0645">Protease</keyword>
<proteinExistence type="inferred from homology"/>
<dbReference type="InterPro" id="IPR026444">
    <property type="entry name" value="Secre_tail"/>
</dbReference>
<feature type="active site" description="Charge relay system" evidence="6">
    <location>
        <position position="186"/>
    </location>
</feature>
<feature type="active site" description="Charge relay system" evidence="6">
    <location>
        <position position="228"/>
    </location>
</feature>
<evidence type="ECO:0000256" key="7">
    <source>
        <dbReference type="SAM" id="SignalP"/>
    </source>
</evidence>
<dbReference type="InterPro" id="IPR000209">
    <property type="entry name" value="Peptidase_S8/S53_dom"/>
</dbReference>
<dbReference type="PANTHER" id="PTHR43806:SF67">
    <property type="entry name" value="EGF-LIKE DOMAIN-CONTAINING PROTEIN"/>
    <property type="match status" value="1"/>
</dbReference>
<dbReference type="EMBL" id="SORL01000007">
    <property type="protein sequence ID" value="TDY63923.1"/>
    <property type="molecule type" value="Genomic_DNA"/>
</dbReference>
<evidence type="ECO:0000313" key="10">
    <source>
        <dbReference type="EMBL" id="TDY63923.1"/>
    </source>
</evidence>
<dbReference type="NCBIfam" id="TIGR04183">
    <property type="entry name" value="Por_Secre_tail"/>
    <property type="match status" value="1"/>
</dbReference>
<organism evidence="10 11">
    <name type="scientific">Algibacter lectus</name>
    <dbReference type="NCBI Taxonomy" id="221126"/>
    <lineage>
        <taxon>Bacteria</taxon>
        <taxon>Pseudomonadati</taxon>
        <taxon>Bacteroidota</taxon>
        <taxon>Flavobacteriia</taxon>
        <taxon>Flavobacteriales</taxon>
        <taxon>Flavobacteriaceae</taxon>
        <taxon>Algibacter</taxon>
    </lineage>
</organism>
<sequence length="551" mass="60797">MKKIILSLSLFAFSCHLFSQEDAWVYLADKENETTFIANPLTMLTQKALDRKARHGVSIDARDVPVNEDYVTAIKNADGISVLAKSKWFNAVHVRGEKTAIENLFINQNNLIEPQRTFISKIVFADRSQGALEKSTNEKRRYKFETILTDYNYGNANQNNQIKMINGDVLHQTGFTGEGITVAIMDGGFPNVNTMSSFEALRNNGRLLDDYDFVNRDEDVYTNTSTNHGTLVLSAMAGYIDTATKNYVGTAPNASYYLFITEDNNDENPVEESYWVEAAERADSLGVDIINTSLGYDDFDPGTKYDYEPSDMDGQTAYITKGANIAFEKGMLLVTSAGNAWGASVGAPADSPNVLTIGAVDSNGDYAMFSSIGTTYQPTIKPDVVAQGASSYLINEFDNIITNSGTSFSAPILAGGISCLWQAYPSLTNSEIMDLVRESASQYNNPDFYLGYGIPDLEKALSNIYALDTTNASINDKITLYPNPMNARLFVSLPTDDFATLNLFDVSGKKINTYQVSNENNWINTSELAKGLYVVRLETVNGIDTFRLIKE</sequence>
<dbReference type="Proteomes" id="UP000294824">
    <property type="component" value="Unassembled WGS sequence"/>
</dbReference>
<evidence type="ECO:0000259" key="9">
    <source>
        <dbReference type="Pfam" id="PF18962"/>
    </source>
</evidence>